<name>C3YPN0_BRAFL</name>
<gene>
    <name evidence="1" type="ORF">BRAFLDRAFT_75976</name>
</gene>
<dbReference type="InParanoid" id="C3YPN0"/>
<evidence type="ECO:0000313" key="1">
    <source>
        <dbReference type="EMBL" id="EEN57814.1"/>
    </source>
</evidence>
<protein>
    <submittedName>
        <fullName evidence="1">Uncharacterized protein</fullName>
    </submittedName>
</protein>
<organism>
    <name type="scientific">Branchiostoma floridae</name>
    <name type="common">Florida lancelet</name>
    <name type="synonym">Amphioxus</name>
    <dbReference type="NCBI Taxonomy" id="7739"/>
    <lineage>
        <taxon>Eukaryota</taxon>
        <taxon>Metazoa</taxon>
        <taxon>Chordata</taxon>
        <taxon>Cephalochordata</taxon>
        <taxon>Leptocardii</taxon>
        <taxon>Amphioxiformes</taxon>
        <taxon>Branchiostomatidae</taxon>
        <taxon>Branchiostoma</taxon>
    </lineage>
</organism>
<accession>C3YPN0</accession>
<dbReference type="EMBL" id="GG666538">
    <property type="protein sequence ID" value="EEN57814.1"/>
    <property type="molecule type" value="Genomic_DNA"/>
</dbReference>
<reference evidence="1" key="1">
    <citation type="journal article" date="2008" name="Nature">
        <title>The amphioxus genome and the evolution of the chordate karyotype.</title>
        <authorList>
            <consortium name="US DOE Joint Genome Institute (JGI-PGF)"/>
            <person name="Putnam N.H."/>
            <person name="Butts T."/>
            <person name="Ferrier D.E.K."/>
            <person name="Furlong R.F."/>
            <person name="Hellsten U."/>
            <person name="Kawashima T."/>
            <person name="Robinson-Rechavi M."/>
            <person name="Shoguchi E."/>
            <person name="Terry A."/>
            <person name="Yu J.-K."/>
            <person name="Benito-Gutierrez E.L."/>
            <person name="Dubchak I."/>
            <person name="Garcia-Fernandez J."/>
            <person name="Gibson-Brown J.J."/>
            <person name="Grigoriev I.V."/>
            <person name="Horton A.C."/>
            <person name="de Jong P.J."/>
            <person name="Jurka J."/>
            <person name="Kapitonov V.V."/>
            <person name="Kohara Y."/>
            <person name="Kuroki Y."/>
            <person name="Lindquist E."/>
            <person name="Lucas S."/>
            <person name="Osoegawa K."/>
            <person name="Pennacchio L.A."/>
            <person name="Salamov A.A."/>
            <person name="Satou Y."/>
            <person name="Sauka-Spengler T."/>
            <person name="Schmutz J."/>
            <person name="Shin-I T."/>
            <person name="Toyoda A."/>
            <person name="Bronner-Fraser M."/>
            <person name="Fujiyama A."/>
            <person name="Holland L.Z."/>
            <person name="Holland P.W.H."/>
            <person name="Satoh N."/>
            <person name="Rokhsar D.S."/>
        </authorList>
    </citation>
    <scope>NUCLEOTIDE SEQUENCE [LARGE SCALE GENOMIC DNA]</scope>
    <source>
        <strain evidence="1">S238N-H82</strain>
        <tissue evidence="1">Testes</tissue>
    </source>
</reference>
<sequence length="146" mass="16368">MYRKRVLRESMMDTVTFVTPWQEEQGSHWSLGVASRLLPQVEAVLKQQTSTRLAASALQTVQRVLVLVLDRLGTEMHPEKNGEVSLRDAEAQQVCWTTLHSIHQAVLQLMPDGIPSQEVENDAECHQLLTSIKALLNPFIVPVSSV</sequence>
<dbReference type="AlphaFoldDB" id="C3YPN0"/>
<proteinExistence type="predicted"/>